<sequence length="301" mass="35559">MYTEEIKKLCIKIYNKIKSLRKVECLTNVSKSTISRWNSCKENVIKNNKNKIPLIIDAIRIVYKMNIYFTIKDVIDYVKKKMNINVSYKLVRCLLIKDMNLSYKKCKYSNYVNENKLKLKTIEFHNLFKKQYNTDSLLVSIDEIGFSKRLNPLYSWSVRGKTKYIKNKIVSVKNRNISVCSCITSNGDIKYEISNKPFNRESFLSFLQNLNFPKGTILLIDNVSFHHSKIVKEYITKKGWISLYTPPYSPWFNPIENIFGIIKNQYRKNKNISISFSYVNHIHIIKTINSTTNKILNNFYL</sequence>
<dbReference type="AlphaFoldDB" id="A0A6C0E1T8"/>
<accession>A0A6C0E1T8</accession>
<dbReference type="InterPro" id="IPR012337">
    <property type="entry name" value="RNaseH-like_sf"/>
</dbReference>
<protein>
    <recommendedName>
        <fullName evidence="1">Tc1-like transposase DDE domain-containing protein</fullName>
    </recommendedName>
</protein>
<dbReference type="PANTHER" id="PTHR46564">
    <property type="entry name" value="TRANSPOSASE"/>
    <property type="match status" value="1"/>
</dbReference>
<dbReference type="Pfam" id="PF13358">
    <property type="entry name" value="DDE_3"/>
    <property type="match status" value="1"/>
</dbReference>
<dbReference type="PANTHER" id="PTHR46564:SF1">
    <property type="entry name" value="TRANSPOSASE"/>
    <property type="match status" value="1"/>
</dbReference>
<dbReference type="InterPro" id="IPR036397">
    <property type="entry name" value="RNaseH_sf"/>
</dbReference>
<evidence type="ECO:0000259" key="1">
    <source>
        <dbReference type="Pfam" id="PF13358"/>
    </source>
</evidence>
<evidence type="ECO:0000313" key="2">
    <source>
        <dbReference type="EMBL" id="QHT22581.1"/>
    </source>
</evidence>
<organism evidence="2">
    <name type="scientific">viral metagenome</name>
    <dbReference type="NCBI Taxonomy" id="1070528"/>
    <lineage>
        <taxon>unclassified sequences</taxon>
        <taxon>metagenomes</taxon>
        <taxon>organismal metagenomes</taxon>
    </lineage>
</organism>
<dbReference type="Gene3D" id="3.30.420.10">
    <property type="entry name" value="Ribonuclease H-like superfamily/Ribonuclease H"/>
    <property type="match status" value="1"/>
</dbReference>
<reference evidence="2" key="1">
    <citation type="journal article" date="2020" name="Nature">
        <title>Giant virus diversity and host interactions through global metagenomics.</title>
        <authorList>
            <person name="Schulz F."/>
            <person name="Roux S."/>
            <person name="Paez-Espino D."/>
            <person name="Jungbluth S."/>
            <person name="Walsh D.A."/>
            <person name="Denef V.J."/>
            <person name="McMahon K.D."/>
            <person name="Konstantinidis K.T."/>
            <person name="Eloe-Fadrosh E.A."/>
            <person name="Kyrpides N.C."/>
            <person name="Woyke T."/>
        </authorList>
    </citation>
    <scope>NUCLEOTIDE SEQUENCE</scope>
    <source>
        <strain evidence="2">GVMAG-M-3300023179-111</strain>
    </source>
</reference>
<dbReference type="InterPro" id="IPR038717">
    <property type="entry name" value="Tc1-like_DDE_dom"/>
</dbReference>
<dbReference type="NCBIfam" id="NF033545">
    <property type="entry name" value="transpos_IS630"/>
    <property type="match status" value="1"/>
</dbReference>
<dbReference type="InterPro" id="IPR047655">
    <property type="entry name" value="Transpos_IS630-like"/>
</dbReference>
<feature type="domain" description="Tc1-like transposase DDE" evidence="1">
    <location>
        <begin position="138"/>
        <end position="272"/>
    </location>
</feature>
<proteinExistence type="predicted"/>
<dbReference type="EMBL" id="MN739712">
    <property type="protein sequence ID" value="QHT22581.1"/>
    <property type="molecule type" value="Genomic_DNA"/>
</dbReference>
<dbReference type="SUPFAM" id="SSF53098">
    <property type="entry name" value="Ribonuclease H-like"/>
    <property type="match status" value="1"/>
</dbReference>
<name>A0A6C0E1T8_9ZZZZ</name>
<dbReference type="GO" id="GO:0003676">
    <property type="term" value="F:nucleic acid binding"/>
    <property type="evidence" value="ECO:0007669"/>
    <property type="project" value="InterPro"/>
</dbReference>